<feature type="transmembrane region" description="Helical" evidence="1">
    <location>
        <begin position="40"/>
        <end position="56"/>
    </location>
</feature>
<dbReference type="RefSeq" id="WP_303539311.1">
    <property type="nucleotide sequence ID" value="NZ_JAUOTP010000001.1"/>
</dbReference>
<evidence type="ECO:0000313" key="4">
    <source>
        <dbReference type="Proteomes" id="UP001169764"/>
    </source>
</evidence>
<evidence type="ECO:0000259" key="2">
    <source>
        <dbReference type="Pfam" id="PF04892"/>
    </source>
</evidence>
<keyword evidence="4" id="KW-1185">Reference proteome</keyword>
<dbReference type="EMBL" id="JAUOTP010000001">
    <property type="protein sequence ID" value="MDO6412985.1"/>
    <property type="molecule type" value="Genomic_DNA"/>
</dbReference>
<evidence type="ECO:0000313" key="3">
    <source>
        <dbReference type="EMBL" id="MDO6412985.1"/>
    </source>
</evidence>
<feature type="transmembrane region" description="Helical" evidence="1">
    <location>
        <begin position="12"/>
        <end position="28"/>
    </location>
</feature>
<protein>
    <recommendedName>
        <fullName evidence="2">VanZ-like domain-containing protein</fullName>
    </recommendedName>
</protein>
<keyword evidence="1" id="KW-0472">Membrane</keyword>
<dbReference type="InterPro" id="IPR006976">
    <property type="entry name" value="VanZ-like"/>
</dbReference>
<proteinExistence type="predicted"/>
<sequence length="126" mass="13536">MNIATVQRLMRIGFWSALLFAYVCAVIPGGPEIGNSDKDGHVLAFVTLALLARLGWSRKGAFRIAAALLLFGIFIELSQATPLVHRDADVMDVVADACGLALGLLLGAVLLYIFRRRGDRTSPVAP</sequence>
<name>A0ABT8Y3V3_9SPHN</name>
<feature type="transmembrane region" description="Helical" evidence="1">
    <location>
        <begin position="93"/>
        <end position="114"/>
    </location>
</feature>
<organism evidence="3 4">
    <name type="scientific">Sphingomonas natans</name>
    <dbReference type="NCBI Taxonomy" id="3063330"/>
    <lineage>
        <taxon>Bacteria</taxon>
        <taxon>Pseudomonadati</taxon>
        <taxon>Pseudomonadota</taxon>
        <taxon>Alphaproteobacteria</taxon>
        <taxon>Sphingomonadales</taxon>
        <taxon>Sphingomonadaceae</taxon>
        <taxon>Sphingomonas</taxon>
    </lineage>
</organism>
<gene>
    <name evidence="3" type="ORF">Q4F19_01180</name>
</gene>
<dbReference type="Pfam" id="PF04892">
    <property type="entry name" value="VanZ"/>
    <property type="match status" value="1"/>
</dbReference>
<keyword evidence="1" id="KW-1133">Transmembrane helix</keyword>
<keyword evidence="1" id="KW-0812">Transmembrane</keyword>
<comment type="caution">
    <text evidence="3">The sequence shown here is derived from an EMBL/GenBank/DDBJ whole genome shotgun (WGS) entry which is preliminary data.</text>
</comment>
<feature type="domain" description="VanZ-like" evidence="2">
    <location>
        <begin position="40"/>
        <end position="108"/>
    </location>
</feature>
<reference evidence="3" key="1">
    <citation type="submission" date="2023-07" db="EMBL/GenBank/DDBJ databases">
        <authorList>
            <person name="Kim M."/>
        </authorList>
    </citation>
    <scope>NUCLEOTIDE SEQUENCE</scope>
    <source>
        <strain evidence="3">BIUV-7</strain>
    </source>
</reference>
<feature type="transmembrane region" description="Helical" evidence="1">
    <location>
        <begin position="61"/>
        <end position="81"/>
    </location>
</feature>
<dbReference type="Proteomes" id="UP001169764">
    <property type="component" value="Unassembled WGS sequence"/>
</dbReference>
<evidence type="ECO:0000256" key="1">
    <source>
        <dbReference type="SAM" id="Phobius"/>
    </source>
</evidence>
<accession>A0ABT8Y3V3</accession>